<comment type="subcellular location">
    <subcellularLocation>
        <location evidence="3">Cytoplasm</location>
    </subcellularLocation>
</comment>
<dbReference type="InterPro" id="IPR014729">
    <property type="entry name" value="Rossmann-like_a/b/a_fold"/>
</dbReference>
<keyword evidence="4" id="KW-0808">Transferase</keyword>
<dbReference type="EMBL" id="CP032627">
    <property type="protein sequence ID" value="AYG01593.1"/>
    <property type="molecule type" value="Genomic_DNA"/>
</dbReference>
<reference evidence="4 5" key="1">
    <citation type="submission" date="2018-09" db="EMBL/GenBank/DDBJ databases">
        <title>Genome sequencing of strain 1JSPR-7.</title>
        <authorList>
            <person name="Heo J."/>
            <person name="Kim S.-J."/>
            <person name="Kwon S.-W."/>
        </authorList>
    </citation>
    <scope>NUCLEOTIDE SEQUENCE [LARGE SCALE GENOMIC DNA]</scope>
    <source>
        <strain evidence="4 5">1JSPR-7</strain>
    </source>
</reference>
<protein>
    <recommendedName>
        <fullName evidence="3">tRNA(Met) cytidine acetate ligase</fullName>
        <ecNumber evidence="3">6.3.4.-</ecNumber>
    </recommendedName>
</protein>
<dbReference type="SUPFAM" id="SSF52374">
    <property type="entry name" value="Nucleotidylyl transferase"/>
    <property type="match status" value="1"/>
</dbReference>
<dbReference type="EC" id="6.3.4.-" evidence="3"/>
<keyword evidence="3" id="KW-0694">RNA-binding</keyword>
<dbReference type="KEGG" id="lact:D7I46_11310"/>
<sequence length="362" mass="40816">MTKITGIIAEFNPFHNGHQYLLEQASGIKIVAMSGNWVQRGEPAIFDKWTRAEMALRCGADLVVELPTTVSVQAADFFAAGSVKILANLGIDTLLFGSESDTDYNLISKIYAEKSVEMQKFLENLPQHLSYPEKTQMMWEKFSNVKFDGNTPNHVLALAYAKACARCQIVLQPVRRLGEFHSLSLSASFVSATAIRKGLLTGLSVDNGFPSVLTGLYEHPKTSWSVYFPLLKYKIISSVLTDIHQMNQELEIRIKLAAKQAQSFEELVELTSTKRYTKARIRRLFTYILLDIPRDFAGPERIHVLGFTKQGQKILAQAKDRVLTKIGQQPWDTVTQKSDEIYRLGNSELQEQNYGRKPIILP</sequence>
<dbReference type="GO" id="GO:0006400">
    <property type="term" value="P:tRNA modification"/>
    <property type="evidence" value="ECO:0007669"/>
    <property type="project" value="UniProtKB-UniRule"/>
</dbReference>
<dbReference type="GO" id="GO:0005737">
    <property type="term" value="C:cytoplasm"/>
    <property type="evidence" value="ECO:0007669"/>
    <property type="project" value="UniProtKB-SubCell"/>
</dbReference>
<dbReference type="Pfam" id="PF05636">
    <property type="entry name" value="HIGH_NTase1"/>
    <property type="match status" value="1"/>
</dbReference>
<dbReference type="GO" id="GO:0016879">
    <property type="term" value="F:ligase activity, forming carbon-nitrogen bonds"/>
    <property type="evidence" value="ECO:0007669"/>
    <property type="project" value="UniProtKB-UniRule"/>
</dbReference>
<keyword evidence="3" id="KW-0547">Nucleotide-binding</keyword>
<dbReference type="PANTHER" id="PTHR37825">
    <property type="entry name" value="TRNA(MET) CYTIDINE ACETATE LIGASE"/>
    <property type="match status" value="1"/>
</dbReference>
<keyword evidence="2 3" id="KW-0819">tRNA processing</keyword>
<evidence type="ECO:0000256" key="1">
    <source>
        <dbReference type="ARBA" id="ARBA00022598"/>
    </source>
</evidence>
<evidence type="ECO:0000313" key="5">
    <source>
        <dbReference type="Proteomes" id="UP000269374"/>
    </source>
</evidence>
<keyword evidence="3" id="KW-0820">tRNA-binding</keyword>
<evidence type="ECO:0000256" key="3">
    <source>
        <dbReference type="HAMAP-Rule" id="MF_01539"/>
    </source>
</evidence>
<dbReference type="NCBIfam" id="NF010191">
    <property type="entry name" value="PRK13670.1"/>
    <property type="match status" value="1"/>
</dbReference>
<dbReference type="GO" id="GO:0005524">
    <property type="term" value="F:ATP binding"/>
    <property type="evidence" value="ECO:0007669"/>
    <property type="project" value="UniProtKB-KW"/>
</dbReference>
<dbReference type="GO" id="GO:0000049">
    <property type="term" value="F:tRNA binding"/>
    <property type="evidence" value="ECO:0007669"/>
    <property type="project" value="UniProtKB-KW"/>
</dbReference>
<dbReference type="OrthoDB" id="9769796at2"/>
<dbReference type="GO" id="GO:0016740">
    <property type="term" value="F:transferase activity"/>
    <property type="evidence" value="ECO:0007669"/>
    <property type="project" value="UniProtKB-KW"/>
</dbReference>
<gene>
    <name evidence="3" type="primary">tmcAL</name>
    <name evidence="4" type="ORF">D7I46_11310</name>
</gene>
<comment type="catalytic activity">
    <reaction evidence="3">
        <text>cytidine(34) in elongator tRNA(Met) + acetate + ATP = N(4)-acetylcytidine(34) in elongator tRNA(Met) + AMP + diphosphate</text>
        <dbReference type="Rhea" id="RHEA:58144"/>
        <dbReference type="Rhea" id="RHEA-COMP:10693"/>
        <dbReference type="Rhea" id="RHEA-COMP:10694"/>
        <dbReference type="ChEBI" id="CHEBI:30089"/>
        <dbReference type="ChEBI" id="CHEBI:30616"/>
        <dbReference type="ChEBI" id="CHEBI:33019"/>
        <dbReference type="ChEBI" id="CHEBI:74900"/>
        <dbReference type="ChEBI" id="CHEBI:82748"/>
        <dbReference type="ChEBI" id="CHEBI:456215"/>
    </reaction>
</comment>
<keyword evidence="1 3" id="KW-0436">Ligase</keyword>
<keyword evidence="3" id="KW-0963">Cytoplasm</keyword>
<feature type="binding site" evidence="3">
    <location>
        <position position="97"/>
    </location>
    <ligand>
        <name>ATP</name>
        <dbReference type="ChEBI" id="CHEBI:30616"/>
    </ligand>
</feature>
<dbReference type="PANTHER" id="PTHR37825:SF1">
    <property type="entry name" value="TRNA(MET) CYTIDINE ACETATE LIGASE"/>
    <property type="match status" value="1"/>
</dbReference>
<dbReference type="Gene3D" id="3.40.50.620">
    <property type="entry name" value="HUPs"/>
    <property type="match status" value="1"/>
</dbReference>
<dbReference type="RefSeq" id="WP_120772963.1">
    <property type="nucleotide sequence ID" value="NZ_CP032627.1"/>
</dbReference>
<accession>A0A387BCQ9</accession>
<proteinExistence type="inferred from homology"/>
<evidence type="ECO:0000313" key="4">
    <source>
        <dbReference type="EMBL" id="AYG01593.1"/>
    </source>
</evidence>
<comment type="caution">
    <text evidence="3">Lacks conserved residue(s) required for the propagation of feature annotation.</text>
</comment>
<feature type="binding site" evidence="3">
    <location>
        <position position="176"/>
    </location>
    <ligand>
        <name>ATP</name>
        <dbReference type="ChEBI" id="CHEBI:30616"/>
    </ligand>
</feature>
<feature type="binding site" evidence="3">
    <location>
        <position position="153"/>
    </location>
    <ligand>
        <name>ATP</name>
        <dbReference type="ChEBI" id="CHEBI:30616"/>
    </ligand>
</feature>
<name>A0A387BCQ9_9LACT</name>
<feature type="binding site" evidence="3">
    <location>
        <begin position="8"/>
        <end position="21"/>
    </location>
    <ligand>
        <name>ATP</name>
        <dbReference type="ChEBI" id="CHEBI:30616"/>
    </ligand>
</feature>
<organism evidence="4 5">
    <name type="scientific">Lactococcus allomyrinae</name>
    <dbReference type="NCBI Taxonomy" id="2419773"/>
    <lineage>
        <taxon>Bacteria</taxon>
        <taxon>Bacillati</taxon>
        <taxon>Bacillota</taxon>
        <taxon>Bacilli</taxon>
        <taxon>Lactobacillales</taxon>
        <taxon>Streptococcaceae</taxon>
        <taxon>Lactococcus</taxon>
    </lineage>
</organism>
<dbReference type="Proteomes" id="UP000269374">
    <property type="component" value="Chromosome"/>
</dbReference>
<keyword evidence="5" id="KW-1185">Reference proteome</keyword>
<evidence type="ECO:0000256" key="2">
    <source>
        <dbReference type="ARBA" id="ARBA00022694"/>
    </source>
</evidence>
<dbReference type="HAMAP" id="MF_01539">
    <property type="entry name" value="TmcAL"/>
    <property type="match status" value="1"/>
</dbReference>
<keyword evidence="3" id="KW-0067">ATP-binding</keyword>
<dbReference type="AlphaFoldDB" id="A0A387BCQ9"/>
<dbReference type="InterPro" id="IPR008513">
    <property type="entry name" value="tRNA(Met)_cyd_acetate_ligase"/>
</dbReference>
<comment type="similarity">
    <text evidence="3">Belongs to the TmcAL family.</text>
</comment>
<comment type="function">
    <text evidence="3">Catalyzes the formation of N(4)-acetylcytidine (ac(4)C) at the wobble position of elongator tRNA(Met), using acetate and ATP as substrates. First activates an acetate ion to form acetyladenylate (Ac-AMP) and then transfers the acetyl group to tRNA to form ac(4)C34.</text>
</comment>